<dbReference type="PANTHER" id="PTHR30273:SF2">
    <property type="entry name" value="PROTEIN FECR"/>
    <property type="match status" value="1"/>
</dbReference>
<evidence type="ECO:0000256" key="1">
    <source>
        <dbReference type="SAM" id="Phobius"/>
    </source>
</evidence>
<evidence type="ECO:0000313" key="5">
    <source>
        <dbReference type="Proteomes" id="UP000245880"/>
    </source>
</evidence>
<evidence type="ECO:0000259" key="3">
    <source>
        <dbReference type="Pfam" id="PF16344"/>
    </source>
</evidence>
<protein>
    <submittedName>
        <fullName evidence="4">Ferric-dicitrate binding protein FerR (Iron transport regulator)</fullName>
    </submittedName>
</protein>
<dbReference type="Gene3D" id="2.60.120.1440">
    <property type="match status" value="1"/>
</dbReference>
<gene>
    <name evidence="4" type="ORF">CLV98_1027</name>
</gene>
<comment type="caution">
    <text evidence="4">The sequence shown here is derived from an EMBL/GenBank/DDBJ whole genome shotgun (WGS) entry which is preliminary data.</text>
</comment>
<dbReference type="Pfam" id="PF16344">
    <property type="entry name" value="FecR_C"/>
    <property type="match status" value="1"/>
</dbReference>
<dbReference type="AlphaFoldDB" id="A0A316AN36"/>
<dbReference type="GO" id="GO:0016989">
    <property type="term" value="F:sigma factor antagonist activity"/>
    <property type="evidence" value="ECO:0007669"/>
    <property type="project" value="TreeGrafter"/>
</dbReference>
<dbReference type="InterPro" id="IPR032508">
    <property type="entry name" value="FecR_C"/>
</dbReference>
<name>A0A316AN36_9BACT</name>
<keyword evidence="1" id="KW-0812">Transmembrane</keyword>
<keyword evidence="5" id="KW-1185">Reference proteome</keyword>
<evidence type="ECO:0000313" key="4">
    <source>
        <dbReference type="EMBL" id="PWJ59175.1"/>
    </source>
</evidence>
<dbReference type="Pfam" id="PF04773">
    <property type="entry name" value="FecR"/>
    <property type="match status" value="1"/>
</dbReference>
<dbReference type="InterPro" id="IPR006860">
    <property type="entry name" value="FecR"/>
</dbReference>
<dbReference type="EMBL" id="QGDT01000002">
    <property type="protein sequence ID" value="PWJ59175.1"/>
    <property type="molecule type" value="Genomic_DNA"/>
</dbReference>
<sequence length="355" mass="39940">MKNYIDYQLEDFLEDQSFREWVRAGGKDQPATQWHLWLSQHAEQAAIAATAQEILLATGVKEQALPAQYKERIIENTLQSVQELAPHRNVFGRNWHFPLSIAASIVLLIMALWQFNIGPFGKQDPTPWTIIANKGEGATIKPIALSDGSTVLLYPGSSLHLPPTFASKQRVVHLEGKAFFEIQKDASRPFYVHSQEMVTKVLGTSFLIEAFETDPRFEVVVKSGKVTVSTVEKDSKKQQEIELSPNHQLVLERDRHTMVKKVITTEEVQRVSPNNIQKLIFEDSSVASILQVLEKRYDVKIVLKGASLADCALTTTFNDEPLFEKLKIICQAIGPSTDFKVLENQILITTKGCNN</sequence>
<reference evidence="4 5" key="1">
    <citation type="submission" date="2018-03" db="EMBL/GenBank/DDBJ databases">
        <title>Genomic Encyclopedia of Archaeal and Bacterial Type Strains, Phase II (KMG-II): from individual species to whole genera.</title>
        <authorList>
            <person name="Goeker M."/>
        </authorList>
    </citation>
    <scope>NUCLEOTIDE SEQUENCE [LARGE SCALE GENOMIC DNA]</scope>
    <source>
        <strain evidence="4 5">DSM 100346</strain>
    </source>
</reference>
<dbReference type="PANTHER" id="PTHR30273">
    <property type="entry name" value="PERIPLASMIC SIGNAL SENSOR AND SIGMA FACTOR ACTIVATOR FECR-RELATED"/>
    <property type="match status" value="1"/>
</dbReference>
<feature type="domain" description="Protein FecR C-terminal" evidence="3">
    <location>
        <begin position="278"/>
        <end position="348"/>
    </location>
</feature>
<organism evidence="4 5">
    <name type="scientific">Dyadobacter jejuensis</name>
    <dbReference type="NCBI Taxonomy" id="1082580"/>
    <lineage>
        <taxon>Bacteria</taxon>
        <taxon>Pseudomonadati</taxon>
        <taxon>Bacteroidota</taxon>
        <taxon>Cytophagia</taxon>
        <taxon>Cytophagales</taxon>
        <taxon>Spirosomataceae</taxon>
        <taxon>Dyadobacter</taxon>
    </lineage>
</organism>
<keyword evidence="1" id="KW-1133">Transmembrane helix</keyword>
<dbReference type="InterPro" id="IPR012373">
    <property type="entry name" value="Ferrdict_sens_TM"/>
</dbReference>
<dbReference type="OrthoDB" id="645173at2"/>
<evidence type="ECO:0000259" key="2">
    <source>
        <dbReference type="Pfam" id="PF04773"/>
    </source>
</evidence>
<proteinExistence type="predicted"/>
<dbReference type="RefSeq" id="WP_109673089.1">
    <property type="nucleotide sequence ID" value="NZ_QGDT01000002.1"/>
</dbReference>
<accession>A0A316AN36</accession>
<dbReference type="Gene3D" id="3.55.50.30">
    <property type="match status" value="1"/>
</dbReference>
<dbReference type="Proteomes" id="UP000245880">
    <property type="component" value="Unassembled WGS sequence"/>
</dbReference>
<dbReference type="PIRSF" id="PIRSF018266">
    <property type="entry name" value="FecR"/>
    <property type="match status" value="1"/>
</dbReference>
<keyword evidence="1" id="KW-0472">Membrane</keyword>
<feature type="domain" description="FecR protein" evidence="2">
    <location>
        <begin position="143"/>
        <end position="226"/>
    </location>
</feature>
<feature type="transmembrane region" description="Helical" evidence="1">
    <location>
        <begin position="97"/>
        <end position="115"/>
    </location>
</feature>